<dbReference type="EMBL" id="CP029822">
    <property type="protein sequence ID" value="AZS50018.1"/>
    <property type="molecule type" value="Genomic_DNA"/>
</dbReference>
<reference evidence="7" key="1">
    <citation type="submission" date="2018-06" db="EMBL/GenBank/DDBJ databases">
        <title>Complete genome of Pseudomonas insecticola strain QZS01.</title>
        <authorList>
            <person name="Wang J."/>
            <person name="Su Q."/>
        </authorList>
    </citation>
    <scope>NUCLEOTIDE SEQUENCE [LARGE SCALE GENOMIC DNA]</scope>
    <source>
        <strain evidence="7">QZS01</strain>
    </source>
</reference>
<keyword evidence="1 4" id="KW-0663">Pyridoxal phosphate</keyword>
<dbReference type="Gene3D" id="3.90.1150.10">
    <property type="entry name" value="Aspartate Aminotransferase, domain 1"/>
    <property type="match status" value="1"/>
</dbReference>
<feature type="modified residue" description="N6-(pyridoxal phosphate)lysine" evidence="4">
    <location>
        <position position="172"/>
    </location>
</feature>
<dbReference type="GO" id="GO:0008483">
    <property type="term" value="F:transaminase activity"/>
    <property type="evidence" value="ECO:0007669"/>
    <property type="project" value="UniProtKB-KW"/>
</dbReference>
<dbReference type="RefSeq" id="WP_127162175.1">
    <property type="nucleotide sequence ID" value="NZ_CP029822.1"/>
</dbReference>
<keyword evidence="6" id="KW-0032">Aminotransferase</keyword>
<dbReference type="Proteomes" id="UP000273143">
    <property type="component" value="Chromosome"/>
</dbReference>
<evidence type="ECO:0000256" key="1">
    <source>
        <dbReference type="ARBA" id="ARBA00022898"/>
    </source>
</evidence>
<gene>
    <name evidence="6" type="ORF">DM558_04165</name>
</gene>
<dbReference type="SUPFAM" id="SSF53383">
    <property type="entry name" value="PLP-dependent transferases"/>
    <property type="match status" value="1"/>
</dbReference>
<dbReference type="Gene3D" id="3.40.640.10">
    <property type="entry name" value="Type I PLP-dependent aspartate aminotransferase-like (Major domain)"/>
    <property type="match status" value="1"/>
</dbReference>
<evidence type="ECO:0000313" key="7">
    <source>
        <dbReference type="Proteomes" id="UP000273143"/>
    </source>
</evidence>
<organism evidence="6 7">
    <name type="scientific">Entomomonas moraniae</name>
    <dbReference type="NCBI Taxonomy" id="2213226"/>
    <lineage>
        <taxon>Bacteria</taxon>
        <taxon>Pseudomonadati</taxon>
        <taxon>Pseudomonadota</taxon>
        <taxon>Gammaproteobacteria</taxon>
        <taxon>Pseudomonadales</taxon>
        <taxon>Pseudomonadaceae</taxon>
        <taxon>Entomomonas</taxon>
    </lineage>
</organism>
<proteinExistence type="inferred from homology"/>
<evidence type="ECO:0000256" key="2">
    <source>
        <dbReference type="ARBA" id="ARBA00037999"/>
    </source>
</evidence>
<dbReference type="PANTHER" id="PTHR30244:SF34">
    <property type="entry name" value="DTDP-4-AMINO-4,6-DIDEOXYGALACTOSE TRANSAMINASE"/>
    <property type="match status" value="1"/>
</dbReference>
<dbReference type="PIRSF" id="PIRSF000390">
    <property type="entry name" value="PLP_StrS"/>
    <property type="match status" value="1"/>
</dbReference>
<name>A0A3Q9JL22_9GAMM</name>
<keyword evidence="7" id="KW-1185">Reference proteome</keyword>
<dbReference type="PANTHER" id="PTHR30244">
    <property type="entry name" value="TRANSAMINASE"/>
    <property type="match status" value="1"/>
</dbReference>
<dbReference type="Pfam" id="PF01041">
    <property type="entry name" value="DegT_DnrJ_EryC1"/>
    <property type="match status" value="1"/>
</dbReference>
<accession>A0A3Q9JL22</accession>
<evidence type="ECO:0000256" key="5">
    <source>
        <dbReference type="RuleBase" id="RU004508"/>
    </source>
</evidence>
<sequence length="399" mass="44858">MTLLRRYYEIPPTAGLPTKWRDWLPCHNDLALQVSQLFKLPPLQLTCSGTAALVIALTTLKRNAPERCYVIIPAYTCPLVALAIHHCGLKIKLCDLSSHSFDFDFGQLASLMDEQVLAVIPTHLGGRVADIARVAALAKPYNITIIEDAAQALGAQVGTYGDIVFYSLAAGKGLTLYEGGLLTSRHEQLHNQLEQMAKTIIPRDRKWELTRTLELFGYTLLYNPFGLYFAYGNPKRKSLKQHQLIEAVGDDFDFDLPLHKVSHFRQNVASNSVKRLPQFIQDTTQQALSRVNQLQQIRGLQVLTDNEGQQGTWPFIMVILPTGKIRDDILQELWAGPLGITRLFIYALPDYAYLESIVPKTSVPNAQNLANQMLTISNSLWLNDDQFQFICQVIEKHTA</sequence>
<protein>
    <submittedName>
        <fullName evidence="6">Nucleotide sugar aminotransferase</fullName>
    </submittedName>
</protein>
<comment type="similarity">
    <text evidence="2 5">Belongs to the DegT/DnrJ/EryC1 family.</text>
</comment>
<dbReference type="InterPro" id="IPR015421">
    <property type="entry name" value="PyrdxlP-dep_Trfase_major"/>
</dbReference>
<evidence type="ECO:0000256" key="3">
    <source>
        <dbReference type="PIRSR" id="PIRSR000390-1"/>
    </source>
</evidence>
<dbReference type="KEGG" id="emo:DM558_04165"/>
<dbReference type="InterPro" id="IPR015422">
    <property type="entry name" value="PyrdxlP-dep_Trfase_small"/>
</dbReference>
<dbReference type="InterPro" id="IPR000653">
    <property type="entry name" value="DegT/StrS_aminotransferase"/>
</dbReference>
<keyword evidence="6" id="KW-0808">Transferase</keyword>
<feature type="active site" description="Proton acceptor" evidence="3">
    <location>
        <position position="172"/>
    </location>
</feature>
<dbReference type="GO" id="GO:0000271">
    <property type="term" value="P:polysaccharide biosynthetic process"/>
    <property type="evidence" value="ECO:0007669"/>
    <property type="project" value="TreeGrafter"/>
</dbReference>
<dbReference type="AlphaFoldDB" id="A0A3Q9JL22"/>
<dbReference type="InterPro" id="IPR015424">
    <property type="entry name" value="PyrdxlP-dep_Trfase"/>
</dbReference>
<evidence type="ECO:0000256" key="4">
    <source>
        <dbReference type="PIRSR" id="PIRSR000390-2"/>
    </source>
</evidence>
<dbReference type="GO" id="GO:0030170">
    <property type="term" value="F:pyridoxal phosphate binding"/>
    <property type="evidence" value="ECO:0007669"/>
    <property type="project" value="TreeGrafter"/>
</dbReference>
<evidence type="ECO:0000313" key="6">
    <source>
        <dbReference type="EMBL" id="AZS50018.1"/>
    </source>
</evidence>